<dbReference type="PANTHER" id="PTHR48090:SF7">
    <property type="entry name" value="RFBJ PROTEIN"/>
    <property type="match status" value="1"/>
</dbReference>
<feature type="domain" description="Glycosyltransferase 2-like" evidence="2">
    <location>
        <begin position="6"/>
        <end position="132"/>
    </location>
</feature>
<dbReference type="STRING" id="1797727.A3B51_00645"/>
<gene>
    <name evidence="3" type="ORF">A3B51_00645</name>
</gene>
<keyword evidence="1" id="KW-0812">Transmembrane</keyword>
<dbReference type="InterPro" id="IPR050256">
    <property type="entry name" value="Glycosyltransferase_2"/>
</dbReference>
<dbReference type="Gene3D" id="3.90.550.10">
    <property type="entry name" value="Spore Coat Polysaccharide Biosynthesis Protein SpsA, Chain A"/>
    <property type="match status" value="1"/>
</dbReference>
<dbReference type="InterPro" id="IPR029044">
    <property type="entry name" value="Nucleotide-diphossugar_trans"/>
</dbReference>
<dbReference type="AlphaFoldDB" id="A0A1F5HHX5"/>
<accession>A0A1F5HHX5</accession>
<protein>
    <recommendedName>
        <fullName evidence="2">Glycosyltransferase 2-like domain-containing protein</fullName>
    </recommendedName>
</protein>
<dbReference type="Proteomes" id="UP000176780">
    <property type="component" value="Unassembled WGS sequence"/>
</dbReference>
<dbReference type="SUPFAM" id="SSF53448">
    <property type="entry name" value="Nucleotide-diphospho-sugar transferases"/>
    <property type="match status" value="1"/>
</dbReference>
<keyword evidence="1" id="KW-1133">Transmembrane helix</keyword>
<dbReference type="CDD" id="cd04179">
    <property type="entry name" value="DPM_DPG-synthase_like"/>
    <property type="match status" value="1"/>
</dbReference>
<name>A0A1F5HHX5_9BACT</name>
<evidence type="ECO:0000313" key="3">
    <source>
        <dbReference type="EMBL" id="OGE03732.1"/>
    </source>
</evidence>
<comment type="caution">
    <text evidence="3">The sequence shown here is derived from an EMBL/GenBank/DDBJ whole genome shotgun (WGS) entry which is preliminary data.</text>
</comment>
<evidence type="ECO:0000259" key="2">
    <source>
        <dbReference type="Pfam" id="PF00535"/>
    </source>
</evidence>
<dbReference type="InterPro" id="IPR001173">
    <property type="entry name" value="Glyco_trans_2-like"/>
</dbReference>
<proteinExistence type="predicted"/>
<sequence length="227" mass="25069">MVKAAIVLPAFNESAVIYKILKSLPKRLEGISEVDVVVVNDGSQDSTLTEAARASVDVISHSLNRGVGAATKTGIYWAKKNKADVIVTFDADGQHDPRDIQKIIKPIIDKKADVVIGSRFKRRSEMPPDRFLLNLFANLATFILFGVFSTDSQSGLRAFSKKAASLIDTRLDRMDFSSEVLLEAKRHDLKVLEVPTSVIYTSYSRAKGQKNTNALPILARLLVKLLR</sequence>
<organism evidence="3 4">
    <name type="scientific">Candidatus Curtissbacteria bacterium RIFCSPLOWO2_01_FULL_41_18</name>
    <dbReference type="NCBI Taxonomy" id="1797727"/>
    <lineage>
        <taxon>Bacteria</taxon>
        <taxon>Candidatus Curtissiibacteriota</taxon>
    </lineage>
</organism>
<feature type="transmembrane region" description="Helical" evidence="1">
    <location>
        <begin position="131"/>
        <end position="148"/>
    </location>
</feature>
<reference evidence="3 4" key="1">
    <citation type="journal article" date="2016" name="Nat. Commun.">
        <title>Thousands of microbial genomes shed light on interconnected biogeochemical processes in an aquifer system.</title>
        <authorList>
            <person name="Anantharaman K."/>
            <person name="Brown C.T."/>
            <person name="Hug L.A."/>
            <person name="Sharon I."/>
            <person name="Castelle C.J."/>
            <person name="Probst A.J."/>
            <person name="Thomas B.C."/>
            <person name="Singh A."/>
            <person name="Wilkins M.J."/>
            <person name="Karaoz U."/>
            <person name="Brodie E.L."/>
            <person name="Williams K.H."/>
            <person name="Hubbard S.S."/>
            <person name="Banfield J.F."/>
        </authorList>
    </citation>
    <scope>NUCLEOTIDE SEQUENCE [LARGE SCALE GENOMIC DNA]</scope>
</reference>
<evidence type="ECO:0000256" key="1">
    <source>
        <dbReference type="SAM" id="Phobius"/>
    </source>
</evidence>
<keyword evidence="1" id="KW-0472">Membrane</keyword>
<dbReference type="Pfam" id="PF00535">
    <property type="entry name" value="Glycos_transf_2"/>
    <property type="match status" value="1"/>
</dbReference>
<dbReference type="EMBL" id="MFBQ01000045">
    <property type="protein sequence ID" value="OGE03732.1"/>
    <property type="molecule type" value="Genomic_DNA"/>
</dbReference>
<dbReference type="PANTHER" id="PTHR48090">
    <property type="entry name" value="UNDECAPRENYL-PHOSPHATE 4-DEOXY-4-FORMAMIDO-L-ARABINOSE TRANSFERASE-RELATED"/>
    <property type="match status" value="1"/>
</dbReference>
<evidence type="ECO:0000313" key="4">
    <source>
        <dbReference type="Proteomes" id="UP000176780"/>
    </source>
</evidence>